<feature type="domain" description="2EXR" evidence="1">
    <location>
        <begin position="120"/>
        <end position="218"/>
    </location>
</feature>
<keyword evidence="3" id="KW-1185">Reference proteome</keyword>
<name>A0ABR4CSK3_9HELO</name>
<sequence>MSSRTQEAAQPTKDDIEYEILSFNVQAIKDQAHAAITDPAEASIQKEQSLLEPALQLTKDSIGSAAHISGDQLTFLLTTIEKLQDEVTTLKVNTKALIIENAKVTENLRDLERLYGCNTFRFFPKLPLELRTMIWQLALYTPEIFGLVEGPLRRDLHMFESSNIGYNIDHAIPLIPHPQMRSVCQEARRVALRADCLFMGVLSPLKRPIFCNKDVDTFFFITRRTQLRVISLLKHLEYANLPIKKFACRFKEWDILKCDRNCLGFALEGLSKTHTEEVILVVGDEEAYDNPDVIFVPPTKSPYEMISTKYPSRVHTGISPATSWPEVEERLMKPIGEYNTRRKKRVQNLANGGDTFWPKYCCSPLETWKVTVKKLTYMEATTAKALKIKQKA</sequence>
<evidence type="ECO:0000313" key="3">
    <source>
        <dbReference type="Proteomes" id="UP001595075"/>
    </source>
</evidence>
<comment type="caution">
    <text evidence="2">The sequence shown here is derived from an EMBL/GenBank/DDBJ whole genome shotgun (WGS) entry which is preliminary data.</text>
</comment>
<dbReference type="PANTHER" id="PTHR35910:SF6">
    <property type="entry name" value="2EXR DOMAIN-CONTAINING PROTEIN"/>
    <property type="match status" value="1"/>
</dbReference>
<dbReference type="Proteomes" id="UP001595075">
    <property type="component" value="Unassembled WGS sequence"/>
</dbReference>
<dbReference type="EMBL" id="JAZHXI010000004">
    <property type="protein sequence ID" value="KAL2072381.1"/>
    <property type="molecule type" value="Genomic_DNA"/>
</dbReference>
<gene>
    <name evidence="2" type="ORF">VTL71DRAFT_11724</name>
</gene>
<reference evidence="2 3" key="1">
    <citation type="journal article" date="2024" name="Commun. Biol.">
        <title>Comparative genomic analysis of thermophilic fungi reveals convergent evolutionary adaptations and gene losses.</title>
        <authorList>
            <person name="Steindorff A.S."/>
            <person name="Aguilar-Pontes M.V."/>
            <person name="Robinson A.J."/>
            <person name="Andreopoulos B."/>
            <person name="LaButti K."/>
            <person name="Kuo A."/>
            <person name="Mondo S."/>
            <person name="Riley R."/>
            <person name="Otillar R."/>
            <person name="Haridas S."/>
            <person name="Lipzen A."/>
            <person name="Grimwood J."/>
            <person name="Schmutz J."/>
            <person name="Clum A."/>
            <person name="Reid I.D."/>
            <person name="Moisan M.C."/>
            <person name="Butler G."/>
            <person name="Nguyen T.T.M."/>
            <person name="Dewar K."/>
            <person name="Conant G."/>
            <person name="Drula E."/>
            <person name="Henrissat B."/>
            <person name="Hansel C."/>
            <person name="Singer S."/>
            <person name="Hutchinson M.I."/>
            <person name="de Vries R.P."/>
            <person name="Natvig D.O."/>
            <person name="Powell A.J."/>
            <person name="Tsang A."/>
            <person name="Grigoriev I.V."/>
        </authorList>
    </citation>
    <scope>NUCLEOTIDE SEQUENCE [LARGE SCALE GENOMIC DNA]</scope>
    <source>
        <strain evidence="2 3">CBS 494.80</strain>
    </source>
</reference>
<evidence type="ECO:0000259" key="1">
    <source>
        <dbReference type="Pfam" id="PF20150"/>
    </source>
</evidence>
<organism evidence="2 3">
    <name type="scientific">Oculimacula yallundae</name>
    <dbReference type="NCBI Taxonomy" id="86028"/>
    <lineage>
        <taxon>Eukaryota</taxon>
        <taxon>Fungi</taxon>
        <taxon>Dikarya</taxon>
        <taxon>Ascomycota</taxon>
        <taxon>Pezizomycotina</taxon>
        <taxon>Leotiomycetes</taxon>
        <taxon>Helotiales</taxon>
        <taxon>Ploettnerulaceae</taxon>
        <taxon>Oculimacula</taxon>
    </lineage>
</organism>
<accession>A0ABR4CSK3</accession>
<evidence type="ECO:0000313" key="2">
    <source>
        <dbReference type="EMBL" id="KAL2072381.1"/>
    </source>
</evidence>
<dbReference type="InterPro" id="IPR045518">
    <property type="entry name" value="2EXR"/>
</dbReference>
<protein>
    <recommendedName>
        <fullName evidence="1">2EXR domain-containing protein</fullName>
    </recommendedName>
</protein>
<proteinExistence type="predicted"/>
<dbReference type="Pfam" id="PF20150">
    <property type="entry name" value="2EXR"/>
    <property type="match status" value="1"/>
</dbReference>
<dbReference type="PANTHER" id="PTHR35910">
    <property type="entry name" value="2EXR DOMAIN-CONTAINING PROTEIN"/>
    <property type="match status" value="1"/>
</dbReference>